<proteinExistence type="predicted"/>
<evidence type="ECO:0000313" key="2">
    <source>
        <dbReference type="EnsemblProtists" id="PYU1_T004485"/>
    </source>
</evidence>
<feature type="compositionally biased region" description="Low complexity" evidence="1">
    <location>
        <begin position="46"/>
        <end position="65"/>
    </location>
</feature>
<dbReference type="VEuPathDB" id="FungiDB:PYU1_G004475"/>
<organism evidence="2 3">
    <name type="scientific">Globisporangium ultimum (strain ATCC 200006 / CBS 805.95 / DAOM BR144)</name>
    <name type="common">Pythium ultimum</name>
    <dbReference type="NCBI Taxonomy" id="431595"/>
    <lineage>
        <taxon>Eukaryota</taxon>
        <taxon>Sar</taxon>
        <taxon>Stramenopiles</taxon>
        <taxon>Oomycota</taxon>
        <taxon>Peronosporomycetes</taxon>
        <taxon>Pythiales</taxon>
        <taxon>Pythiaceae</taxon>
        <taxon>Globisporangium</taxon>
    </lineage>
</organism>
<dbReference type="EMBL" id="GL376631">
    <property type="status" value="NOT_ANNOTATED_CDS"/>
    <property type="molecule type" value="Genomic_DNA"/>
</dbReference>
<dbReference type="Proteomes" id="UP000019132">
    <property type="component" value="Unassembled WGS sequence"/>
</dbReference>
<dbReference type="InParanoid" id="K3WHP3"/>
<accession>K3WHP3</accession>
<dbReference type="AlphaFoldDB" id="K3WHP3"/>
<feature type="region of interest" description="Disordered" evidence="1">
    <location>
        <begin position="1"/>
        <end position="65"/>
    </location>
</feature>
<evidence type="ECO:0000256" key="1">
    <source>
        <dbReference type="SAM" id="MobiDB-lite"/>
    </source>
</evidence>
<evidence type="ECO:0000313" key="3">
    <source>
        <dbReference type="Proteomes" id="UP000019132"/>
    </source>
</evidence>
<name>K3WHP3_GLOUD</name>
<protein>
    <submittedName>
        <fullName evidence="2">Uncharacterized protein</fullName>
    </submittedName>
</protein>
<feature type="compositionally biased region" description="Basic residues" evidence="1">
    <location>
        <begin position="31"/>
        <end position="45"/>
    </location>
</feature>
<reference evidence="3" key="1">
    <citation type="journal article" date="2010" name="Genome Biol.">
        <title>Genome sequence of the necrotrophic plant pathogen Pythium ultimum reveals original pathogenicity mechanisms and effector repertoire.</title>
        <authorList>
            <person name="Levesque C.A."/>
            <person name="Brouwer H."/>
            <person name="Cano L."/>
            <person name="Hamilton J.P."/>
            <person name="Holt C."/>
            <person name="Huitema E."/>
            <person name="Raffaele S."/>
            <person name="Robideau G.P."/>
            <person name="Thines M."/>
            <person name="Win J."/>
            <person name="Zerillo M.M."/>
            <person name="Beakes G.W."/>
            <person name="Boore J.L."/>
            <person name="Busam D."/>
            <person name="Dumas B."/>
            <person name="Ferriera S."/>
            <person name="Fuerstenberg S.I."/>
            <person name="Gachon C.M."/>
            <person name="Gaulin E."/>
            <person name="Govers F."/>
            <person name="Grenville-Briggs L."/>
            <person name="Horner N."/>
            <person name="Hostetler J."/>
            <person name="Jiang R.H."/>
            <person name="Johnson J."/>
            <person name="Krajaejun T."/>
            <person name="Lin H."/>
            <person name="Meijer H.J."/>
            <person name="Moore B."/>
            <person name="Morris P."/>
            <person name="Phuntmart V."/>
            <person name="Puiu D."/>
            <person name="Shetty J."/>
            <person name="Stajich J.E."/>
            <person name="Tripathy S."/>
            <person name="Wawra S."/>
            <person name="van West P."/>
            <person name="Whitty B.R."/>
            <person name="Coutinho P.M."/>
            <person name="Henrissat B."/>
            <person name="Martin F."/>
            <person name="Thomas P.D."/>
            <person name="Tyler B.M."/>
            <person name="De Vries R.P."/>
            <person name="Kamoun S."/>
            <person name="Yandell M."/>
            <person name="Tisserat N."/>
            <person name="Buell C.R."/>
        </authorList>
    </citation>
    <scope>NUCLEOTIDE SEQUENCE</scope>
    <source>
        <strain evidence="3">DAOM:BR144</strain>
    </source>
</reference>
<dbReference type="HOGENOM" id="CLU_2856875_0_0_1"/>
<reference evidence="2" key="3">
    <citation type="submission" date="2015-02" db="UniProtKB">
        <authorList>
            <consortium name="EnsemblProtists"/>
        </authorList>
    </citation>
    <scope>IDENTIFICATION</scope>
    <source>
        <strain evidence="2">DAOM BR144</strain>
    </source>
</reference>
<keyword evidence="3" id="KW-1185">Reference proteome</keyword>
<sequence>RVTSRLACSRPSLVGASRCSRTRTATSGCRSLHRSSARSLARRRTSTSSRATTRSVATTTSPSKR</sequence>
<reference evidence="3" key="2">
    <citation type="submission" date="2010-04" db="EMBL/GenBank/DDBJ databases">
        <authorList>
            <person name="Buell R."/>
            <person name="Hamilton J."/>
            <person name="Hostetler J."/>
        </authorList>
    </citation>
    <scope>NUCLEOTIDE SEQUENCE [LARGE SCALE GENOMIC DNA]</scope>
    <source>
        <strain evidence="3">DAOM:BR144</strain>
    </source>
</reference>
<dbReference type="EnsemblProtists" id="PYU1_T004485">
    <property type="protein sequence ID" value="PYU1_T004485"/>
    <property type="gene ID" value="PYU1_G004475"/>
</dbReference>